<dbReference type="SUPFAM" id="SSF46785">
    <property type="entry name" value="Winged helix' DNA-binding domain"/>
    <property type="match status" value="1"/>
</dbReference>
<accession>K4KNK1</accession>
<dbReference type="PANTHER" id="PTHR30126:SF4">
    <property type="entry name" value="LYSR FAMILY TRANSCRIPTIONAL REGULATOR"/>
    <property type="match status" value="1"/>
</dbReference>
<dbReference type="InterPro" id="IPR036388">
    <property type="entry name" value="WH-like_DNA-bd_sf"/>
</dbReference>
<proteinExistence type="inferred from homology"/>
<gene>
    <name evidence="6" type="ordered locus">M5M_18055</name>
</gene>
<sequence>MITLDALQVLDAIDRHGSFAAAANALHRVPSALSYTVRQLEDGLGVALFDRSGQRARLTATGRMVLEQGRELLAAADRLSLRARQSASGWEPRVRLVVEAVLPMQPLMPLVQQFATEQPLIELELREEALNGSWEALQEQRADLLIGVGRDAPAGMSVEFAALGDLSFQLVCAAHHPLALHEPGQLTADDLKNHTQVVLRDSARQMQALSVGLFETQRRLQVNHYGAKKMAIMAGVGFGHLAGRDVADAVERGQLVALSHIKPAYKVPMFMAWHKHRAGEGTRWWRKQIKASGCFDVALG</sequence>
<dbReference type="EMBL" id="CP003746">
    <property type="protein sequence ID" value="AFV00740.1"/>
    <property type="molecule type" value="Genomic_DNA"/>
</dbReference>
<evidence type="ECO:0000313" key="6">
    <source>
        <dbReference type="EMBL" id="AFV00740.1"/>
    </source>
</evidence>
<comment type="similarity">
    <text evidence="1">Belongs to the LysR transcriptional regulatory family.</text>
</comment>
<dbReference type="Gene3D" id="3.40.190.290">
    <property type="match status" value="1"/>
</dbReference>
<dbReference type="HOGENOM" id="CLU_039613_35_1_6"/>
<evidence type="ECO:0000256" key="3">
    <source>
        <dbReference type="ARBA" id="ARBA00023125"/>
    </source>
</evidence>
<dbReference type="GO" id="GO:0003700">
    <property type="term" value="F:DNA-binding transcription factor activity"/>
    <property type="evidence" value="ECO:0007669"/>
    <property type="project" value="InterPro"/>
</dbReference>
<feature type="domain" description="HTH lysR-type" evidence="5">
    <location>
        <begin position="2"/>
        <end position="59"/>
    </location>
</feature>
<dbReference type="Gene3D" id="1.10.10.10">
    <property type="entry name" value="Winged helix-like DNA-binding domain superfamily/Winged helix DNA-binding domain"/>
    <property type="match status" value="1"/>
</dbReference>
<dbReference type="Pfam" id="PF03466">
    <property type="entry name" value="LysR_substrate"/>
    <property type="match status" value="1"/>
</dbReference>
<organism evidence="6 7">
    <name type="scientific">Simiduia agarivorans (strain DSM 21679 / JCM 13881 / BCRC 17597 / SA1)</name>
    <dbReference type="NCBI Taxonomy" id="1117647"/>
    <lineage>
        <taxon>Bacteria</taxon>
        <taxon>Pseudomonadati</taxon>
        <taxon>Pseudomonadota</taxon>
        <taxon>Gammaproteobacteria</taxon>
        <taxon>Cellvibrionales</taxon>
        <taxon>Cellvibrionaceae</taxon>
        <taxon>Simiduia</taxon>
    </lineage>
</organism>
<evidence type="ECO:0000256" key="1">
    <source>
        <dbReference type="ARBA" id="ARBA00009437"/>
    </source>
</evidence>
<evidence type="ECO:0000313" key="7">
    <source>
        <dbReference type="Proteomes" id="UP000000466"/>
    </source>
</evidence>
<keyword evidence="7" id="KW-1185">Reference proteome</keyword>
<evidence type="ECO:0000259" key="5">
    <source>
        <dbReference type="PROSITE" id="PS50931"/>
    </source>
</evidence>
<dbReference type="SUPFAM" id="SSF53850">
    <property type="entry name" value="Periplasmic binding protein-like II"/>
    <property type="match status" value="1"/>
</dbReference>
<dbReference type="PANTHER" id="PTHR30126">
    <property type="entry name" value="HTH-TYPE TRANSCRIPTIONAL REGULATOR"/>
    <property type="match status" value="1"/>
</dbReference>
<dbReference type="Pfam" id="PF00126">
    <property type="entry name" value="HTH_1"/>
    <property type="match status" value="1"/>
</dbReference>
<name>K4KNK1_SIMAS</name>
<keyword evidence="4" id="KW-0804">Transcription</keyword>
<keyword evidence="2" id="KW-0805">Transcription regulation</keyword>
<evidence type="ECO:0000256" key="4">
    <source>
        <dbReference type="ARBA" id="ARBA00023163"/>
    </source>
</evidence>
<dbReference type="PROSITE" id="PS50931">
    <property type="entry name" value="HTH_LYSR"/>
    <property type="match status" value="1"/>
</dbReference>
<dbReference type="InterPro" id="IPR005119">
    <property type="entry name" value="LysR_subst-bd"/>
</dbReference>
<dbReference type="RefSeq" id="WP_015048892.1">
    <property type="nucleotide sequence ID" value="NC_018868.3"/>
</dbReference>
<evidence type="ECO:0000256" key="2">
    <source>
        <dbReference type="ARBA" id="ARBA00023015"/>
    </source>
</evidence>
<dbReference type="Proteomes" id="UP000000466">
    <property type="component" value="Chromosome"/>
</dbReference>
<dbReference type="OrthoDB" id="196624at2"/>
<dbReference type="AlphaFoldDB" id="K4KNK1"/>
<dbReference type="InterPro" id="IPR000847">
    <property type="entry name" value="LysR_HTH_N"/>
</dbReference>
<keyword evidence="3" id="KW-0238">DNA-binding</keyword>
<dbReference type="KEGG" id="saga:M5M_18055"/>
<dbReference type="eggNOG" id="COG0583">
    <property type="taxonomic scope" value="Bacteria"/>
</dbReference>
<protein>
    <submittedName>
        <fullName evidence="6">LysR family transcriptional regulator</fullName>
    </submittedName>
</protein>
<dbReference type="InterPro" id="IPR036390">
    <property type="entry name" value="WH_DNA-bd_sf"/>
</dbReference>
<dbReference type="STRING" id="1117647.M5M_18055"/>
<dbReference type="GO" id="GO:0000976">
    <property type="term" value="F:transcription cis-regulatory region binding"/>
    <property type="evidence" value="ECO:0007669"/>
    <property type="project" value="TreeGrafter"/>
</dbReference>
<reference evidence="6 7" key="1">
    <citation type="journal article" date="2013" name="Genome Announc.">
        <title>Complete genome sequence of Simiduia agarivorans SA1(T), a marine bacterium able to degrade a variety of polysaccharides.</title>
        <authorList>
            <person name="Lin S.Y."/>
            <person name="Shieh W.Y."/>
            <person name="Chen J.S."/>
            <person name="Tang S.L."/>
        </authorList>
    </citation>
    <scope>NUCLEOTIDE SEQUENCE [LARGE SCALE GENOMIC DNA]</scope>
    <source>
        <strain evidence="7">DSM 21679 / JCM 13881 / BCRC 17597 / SA1</strain>
    </source>
</reference>